<proteinExistence type="predicted"/>
<sequence>MNVTAYDPKAGRDVCIDYGDKKLMYLDSCKSDDAEETIRCTNQMREVVNSIGYPHHLHNSTKYQRLLLIFDLQTMQAKMDFGVRVCQWMINSYKWLDYDIEPIDDSTRMHIAVQLVVGPHNTLAKSITQKAVKFWNS</sequence>
<evidence type="ECO:0000313" key="1">
    <source>
        <dbReference type="EMBL" id="MED6195002.1"/>
    </source>
</evidence>
<organism evidence="1 2">
    <name type="scientific">Stylosanthes scabra</name>
    <dbReference type="NCBI Taxonomy" id="79078"/>
    <lineage>
        <taxon>Eukaryota</taxon>
        <taxon>Viridiplantae</taxon>
        <taxon>Streptophyta</taxon>
        <taxon>Embryophyta</taxon>
        <taxon>Tracheophyta</taxon>
        <taxon>Spermatophyta</taxon>
        <taxon>Magnoliopsida</taxon>
        <taxon>eudicotyledons</taxon>
        <taxon>Gunneridae</taxon>
        <taxon>Pentapetalae</taxon>
        <taxon>rosids</taxon>
        <taxon>fabids</taxon>
        <taxon>Fabales</taxon>
        <taxon>Fabaceae</taxon>
        <taxon>Papilionoideae</taxon>
        <taxon>50 kb inversion clade</taxon>
        <taxon>dalbergioids sensu lato</taxon>
        <taxon>Dalbergieae</taxon>
        <taxon>Pterocarpus clade</taxon>
        <taxon>Stylosanthes</taxon>
    </lineage>
</organism>
<protein>
    <submittedName>
        <fullName evidence="1">Uncharacterized protein</fullName>
    </submittedName>
</protein>
<keyword evidence="2" id="KW-1185">Reference proteome</keyword>
<dbReference type="EMBL" id="JASCZI010211604">
    <property type="protein sequence ID" value="MED6195002.1"/>
    <property type="molecule type" value="Genomic_DNA"/>
</dbReference>
<reference evidence="1 2" key="1">
    <citation type="journal article" date="2023" name="Plants (Basel)">
        <title>Bridging the Gap: Combining Genomics and Transcriptomics Approaches to Understand Stylosanthes scabra, an Orphan Legume from the Brazilian Caatinga.</title>
        <authorList>
            <person name="Ferreira-Neto J.R.C."/>
            <person name="da Silva M.D."/>
            <person name="Binneck E."/>
            <person name="de Melo N.F."/>
            <person name="da Silva R.H."/>
            <person name="de Melo A.L.T.M."/>
            <person name="Pandolfi V."/>
            <person name="Bustamante F.O."/>
            <person name="Brasileiro-Vidal A.C."/>
            <person name="Benko-Iseppon A.M."/>
        </authorList>
    </citation>
    <scope>NUCLEOTIDE SEQUENCE [LARGE SCALE GENOMIC DNA]</scope>
    <source>
        <tissue evidence="1">Leaves</tissue>
    </source>
</reference>
<dbReference type="Proteomes" id="UP001341840">
    <property type="component" value="Unassembled WGS sequence"/>
</dbReference>
<comment type="caution">
    <text evidence="1">The sequence shown here is derived from an EMBL/GenBank/DDBJ whole genome shotgun (WGS) entry which is preliminary data.</text>
</comment>
<gene>
    <name evidence="1" type="ORF">PIB30_033922</name>
</gene>
<accession>A0ABU6XAP8</accession>
<name>A0ABU6XAP8_9FABA</name>
<evidence type="ECO:0000313" key="2">
    <source>
        <dbReference type="Proteomes" id="UP001341840"/>
    </source>
</evidence>